<evidence type="ECO:0000313" key="12">
    <source>
        <dbReference type="EMBL" id="MCP9291755.1"/>
    </source>
</evidence>
<protein>
    <submittedName>
        <fullName evidence="12">TonB family protein</fullName>
    </submittedName>
</protein>
<dbReference type="NCBIfam" id="TIGR01352">
    <property type="entry name" value="tonB_Cterm"/>
    <property type="match status" value="1"/>
</dbReference>
<reference evidence="12" key="1">
    <citation type="submission" date="2022-06" db="EMBL/GenBank/DDBJ databases">
        <title>Gracilimonas sp. CAU 1638 isolated from sea sediment.</title>
        <authorList>
            <person name="Kim W."/>
        </authorList>
    </citation>
    <scope>NUCLEOTIDE SEQUENCE</scope>
    <source>
        <strain evidence="12">CAU 1638</strain>
    </source>
</reference>
<dbReference type="RefSeq" id="WP_255134617.1">
    <property type="nucleotide sequence ID" value="NZ_JANDBC010000001.1"/>
</dbReference>
<evidence type="ECO:0000256" key="4">
    <source>
        <dbReference type="ARBA" id="ARBA00022475"/>
    </source>
</evidence>
<dbReference type="GO" id="GO:0031992">
    <property type="term" value="F:energy transducer activity"/>
    <property type="evidence" value="ECO:0007669"/>
    <property type="project" value="TreeGrafter"/>
</dbReference>
<keyword evidence="13" id="KW-1185">Reference proteome</keyword>
<keyword evidence="8 10" id="KW-1133">Transmembrane helix</keyword>
<dbReference type="PANTHER" id="PTHR33446:SF2">
    <property type="entry name" value="PROTEIN TONB"/>
    <property type="match status" value="1"/>
</dbReference>
<organism evidence="12 13">
    <name type="scientific">Gracilimonas sediminicola</name>
    <dbReference type="NCBI Taxonomy" id="2952158"/>
    <lineage>
        <taxon>Bacteria</taxon>
        <taxon>Pseudomonadati</taxon>
        <taxon>Balneolota</taxon>
        <taxon>Balneolia</taxon>
        <taxon>Balneolales</taxon>
        <taxon>Balneolaceae</taxon>
        <taxon>Gracilimonas</taxon>
    </lineage>
</organism>
<dbReference type="SUPFAM" id="SSF74653">
    <property type="entry name" value="TolA/TonB C-terminal domain"/>
    <property type="match status" value="1"/>
</dbReference>
<dbReference type="Pfam" id="PF03544">
    <property type="entry name" value="TonB_C"/>
    <property type="match status" value="1"/>
</dbReference>
<accession>A0A9X2L3V2</accession>
<dbReference type="AlphaFoldDB" id="A0A9X2L3V2"/>
<evidence type="ECO:0000256" key="10">
    <source>
        <dbReference type="SAM" id="Phobius"/>
    </source>
</evidence>
<name>A0A9X2L3V2_9BACT</name>
<keyword evidence="9 10" id="KW-0472">Membrane</keyword>
<evidence type="ECO:0000256" key="7">
    <source>
        <dbReference type="ARBA" id="ARBA00022927"/>
    </source>
</evidence>
<dbReference type="PROSITE" id="PS52015">
    <property type="entry name" value="TONB_CTD"/>
    <property type="match status" value="1"/>
</dbReference>
<evidence type="ECO:0000256" key="5">
    <source>
        <dbReference type="ARBA" id="ARBA00022519"/>
    </source>
</evidence>
<keyword evidence="7" id="KW-0653">Protein transport</keyword>
<evidence type="ECO:0000256" key="2">
    <source>
        <dbReference type="ARBA" id="ARBA00006555"/>
    </source>
</evidence>
<gene>
    <name evidence="12" type="ORF">NM125_09235</name>
</gene>
<dbReference type="GO" id="GO:0098797">
    <property type="term" value="C:plasma membrane protein complex"/>
    <property type="evidence" value="ECO:0007669"/>
    <property type="project" value="TreeGrafter"/>
</dbReference>
<dbReference type="GO" id="GO:0015031">
    <property type="term" value="P:protein transport"/>
    <property type="evidence" value="ECO:0007669"/>
    <property type="project" value="UniProtKB-KW"/>
</dbReference>
<feature type="domain" description="TonB C-terminal" evidence="11">
    <location>
        <begin position="124"/>
        <end position="213"/>
    </location>
</feature>
<keyword evidence="5" id="KW-0997">Cell inner membrane</keyword>
<keyword evidence="6 10" id="KW-0812">Transmembrane</keyword>
<evidence type="ECO:0000259" key="11">
    <source>
        <dbReference type="PROSITE" id="PS52015"/>
    </source>
</evidence>
<dbReference type="Gene3D" id="3.30.1150.10">
    <property type="match status" value="1"/>
</dbReference>
<comment type="subcellular location">
    <subcellularLocation>
        <location evidence="1">Cell inner membrane</location>
        <topology evidence="1">Single-pass membrane protein</topology>
        <orientation evidence="1">Periplasmic side</orientation>
    </subcellularLocation>
</comment>
<evidence type="ECO:0000256" key="9">
    <source>
        <dbReference type="ARBA" id="ARBA00023136"/>
    </source>
</evidence>
<keyword evidence="3" id="KW-0813">Transport</keyword>
<feature type="transmembrane region" description="Helical" evidence="10">
    <location>
        <begin position="12"/>
        <end position="33"/>
    </location>
</feature>
<dbReference type="InterPro" id="IPR051045">
    <property type="entry name" value="TonB-dependent_transducer"/>
</dbReference>
<dbReference type="EMBL" id="JANDBC010000001">
    <property type="protein sequence ID" value="MCP9291755.1"/>
    <property type="molecule type" value="Genomic_DNA"/>
</dbReference>
<evidence type="ECO:0000256" key="1">
    <source>
        <dbReference type="ARBA" id="ARBA00004383"/>
    </source>
</evidence>
<comment type="caution">
    <text evidence="12">The sequence shown here is derived from an EMBL/GenBank/DDBJ whole genome shotgun (WGS) entry which is preliminary data.</text>
</comment>
<dbReference type="Proteomes" id="UP001139125">
    <property type="component" value="Unassembled WGS sequence"/>
</dbReference>
<evidence type="ECO:0000256" key="3">
    <source>
        <dbReference type="ARBA" id="ARBA00022448"/>
    </source>
</evidence>
<dbReference type="PANTHER" id="PTHR33446">
    <property type="entry name" value="PROTEIN TONB-RELATED"/>
    <property type="match status" value="1"/>
</dbReference>
<keyword evidence="4" id="KW-1003">Cell membrane</keyword>
<evidence type="ECO:0000313" key="13">
    <source>
        <dbReference type="Proteomes" id="UP001139125"/>
    </source>
</evidence>
<evidence type="ECO:0000256" key="6">
    <source>
        <dbReference type="ARBA" id="ARBA00022692"/>
    </source>
</evidence>
<comment type="similarity">
    <text evidence="2">Belongs to the TonB family.</text>
</comment>
<dbReference type="GO" id="GO:0055085">
    <property type="term" value="P:transmembrane transport"/>
    <property type="evidence" value="ECO:0007669"/>
    <property type="project" value="InterPro"/>
</dbReference>
<sequence length="213" mass="23374">MRSSKSTFDLRKNYTLLCELGLIAALLIFIGAIKFHLPVSGTDGSDFIIKDEPPIVLSPITKQEKPPAAPPLARIPAAVPNDEPIEAPDIEFPEFGDTGAALSLPPEEAGDEEPEILEQVQFMPKMKGGIKALYSDITYPELAKRNGIEGTVEVRFIVNEKGEVEDPEIIRGIGAGCDEEVLEAIKLQNYTPGIQNGKLVKVRMKQLVHFRLK</sequence>
<proteinExistence type="inferred from homology"/>
<evidence type="ECO:0000256" key="8">
    <source>
        <dbReference type="ARBA" id="ARBA00022989"/>
    </source>
</evidence>
<dbReference type="InterPro" id="IPR006260">
    <property type="entry name" value="TonB/TolA_C"/>
</dbReference>
<dbReference type="InterPro" id="IPR037682">
    <property type="entry name" value="TonB_C"/>
</dbReference>